<reference evidence="1" key="1">
    <citation type="journal article" date="2022" name="Plant J.">
        <title>Strategies of tolerance reflected in two North American maple genomes.</title>
        <authorList>
            <person name="McEvoy S.L."/>
            <person name="Sezen U.U."/>
            <person name="Trouern-Trend A."/>
            <person name="McMahon S.M."/>
            <person name="Schaberg P.G."/>
            <person name="Yang J."/>
            <person name="Wegrzyn J.L."/>
            <person name="Swenson N.G."/>
        </authorList>
    </citation>
    <scope>NUCLEOTIDE SEQUENCE</scope>
    <source>
        <strain evidence="1">NS2018</strain>
    </source>
</reference>
<dbReference type="Proteomes" id="UP001168877">
    <property type="component" value="Unassembled WGS sequence"/>
</dbReference>
<dbReference type="AlphaFoldDB" id="A0AA39RRD0"/>
<reference evidence="1" key="2">
    <citation type="submission" date="2023-06" db="EMBL/GenBank/DDBJ databases">
        <authorList>
            <person name="Swenson N.G."/>
            <person name="Wegrzyn J.L."/>
            <person name="Mcevoy S.L."/>
        </authorList>
    </citation>
    <scope>NUCLEOTIDE SEQUENCE</scope>
    <source>
        <strain evidence="1">NS2018</strain>
        <tissue evidence="1">Leaf</tissue>
    </source>
</reference>
<dbReference type="EMBL" id="JAUESC010000385">
    <property type="protein sequence ID" value="KAK0578211.1"/>
    <property type="molecule type" value="Genomic_DNA"/>
</dbReference>
<keyword evidence="2" id="KW-1185">Reference proteome</keyword>
<comment type="caution">
    <text evidence="1">The sequence shown here is derived from an EMBL/GenBank/DDBJ whole genome shotgun (WGS) entry which is preliminary data.</text>
</comment>
<organism evidence="1 2">
    <name type="scientific">Acer saccharum</name>
    <name type="common">Sugar maple</name>
    <dbReference type="NCBI Taxonomy" id="4024"/>
    <lineage>
        <taxon>Eukaryota</taxon>
        <taxon>Viridiplantae</taxon>
        <taxon>Streptophyta</taxon>
        <taxon>Embryophyta</taxon>
        <taxon>Tracheophyta</taxon>
        <taxon>Spermatophyta</taxon>
        <taxon>Magnoliopsida</taxon>
        <taxon>eudicotyledons</taxon>
        <taxon>Gunneridae</taxon>
        <taxon>Pentapetalae</taxon>
        <taxon>rosids</taxon>
        <taxon>malvids</taxon>
        <taxon>Sapindales</taxon>
        <taxon>Sapindaceae</taxon>
        <taxon>Hippocastanoideae</taxon>
        <taxon>Acereae</taxon>
        <taxon>Acer</taxon>
    </lineage>
</organism>
<protein>
    <submittedName>
        <fullName evidence="1">Uncharacterized protein</fullName>
    </submittedName>
</protein>
<evidence type="ECO:0000313" key="2">
    <source>
        <dbReference type="Proteomes" id="UP001168877"/>
    </source>
</evidence>
<gene>
    <name evidence="1" type="ORF">LWI29_006784</name>
</gene>
<name>A0AA39RRD0_ACESA</name>
<proteinExistence type="predicted"/>
<accession>A0AA39RRD0</accession>
<evidence type="ECO:0000313" key="1">
    <source>
        <dbReference type="EMBL" id="KAK0578211.1"/>
    </source>
</evidence>
<sequence length="76" mass="8551">MSLDPYDVLAVISRKRKAKLLWNFLLQSPEDASAARSCDGCSFSGCILRIRHPKDFIDVARKAMTILGFPPEEKLL</sequence>